<proteinExistence type="predicted"/>
<evidence type="ECO:0000256" key="1">
    <source>
        <dbReference type="SAM" id="MobiDB-lite"/>
    </source>
</evidence>
<feature type="compositionally biased region" description="Polar residues" evidence="1">
    <location>
        <begin position="103"/>
        <end position="113"/>
    </location>
</feature>
<keyword evidence="3" id="KW-1185">Reference proteome</keyword>
<comment type="caution">
    <text evidence="2">The sequence shown here is derived from an EMBL/GenBank/DDBJ whole genome shotgun (WGS) entry which is preliminary data.</text>
</comment>
<evidence type="ECO:0000313" key="3">
    <source>
        <dbReference type="Proteomes" id="UP001174136"/>
    </source>
</evidence>
<organism evidence="2 3">
    <name type="scientific">Merluccius polli</name>
    <name type="common">Benguela hake</name>
    <name type="synonym">Merluccius cadenati</name>
    <dbReference type="NCBI Taxonomy" id="89951"/>
    <lineage>
        <taxon>Eukaryota</taxon>
        <taxon>Metazoa</taxon>
        <taxon>Chordata</taxon>
        <taxon>Craniata</taxon>
        <taxon>Vertebrata</taxon>
        <taxon>Euteleostomi</taxon>
        <taxon>Actinopterygii</taxon>
        <taxon>Neopterygii</taxon>
        <taxon>Teleostei</taxon>
        <taxon>Neoteleostei</taxon>
        <taxon>Acanthomorphata</taxon>
        <taxon>Zeiogadaria</taxon>
        <taxon>Gadariae</taxon>
        <taxon>Gadiformes</taxon>
        <taxon>Gadoidei</taxon>
        <taxon>Merlucciidae</taxon>
        <taxon>Merluccius</taxon>
    </lineage>
</organism>
<dbReference type="AlphaFoldDB" id="A0AA47P255"/>
<sequence length="136" mass="15241">MNSESPTWWGSRQCMIERFLEHEKAIASIGCRHKKSWHLVPTRQDVEVLESVSKAIGPVLDFINACQPCFKRHYSEDRIEAITARAATELVVLLTEEDGSSQTTINIATSSEPGTADDLRPAKKTNRLPKQSFKAT</sequence>
<protein>
    <submittedName>
        <fullName evidence="2">Uncharacterized protein</fullName>
    </submittedName>
</protein>
<reference evidence="2" key="1">
    <citation type="journal article" date="2023" name="Front. Mar. Sci.">
        <title>A new Merluccius polli reference genome to investigate the effects of global change in West African waters.</title>
        <authorList>
            <person name="Mateo J.L."/>
            <person name="Blanco-Fernandez C."/>
            <person name="Garcia-Vazquez E."/>
            <person name="Machado-Schiaffino G."/>
        </authorList>
    </citation>
    <scope>NUCLEOTIDE SEQUENCE</scope>
    <source>
        <strain evidence="2">C29</strain>
        <tissue evidence="2">Fin</tissue>
    </source>
</reference>
<accession>A0AA47P255</accession>
<dbReference type="EMBL" id="JAOPHQ010003158">
    <property type="protein sequence ID" value="KAK0144142.1"/>
    <property type="molecule type" value="Genomic_DNA"/>
</dbReference>
<dbReference type="Proteomes" id="UP001174136">
    <property type="component" value="Unassembled WGS sequence"/>
</dbReference>
<evidence type="ECO:0000313" key="2">
    <source>
        <dbReference type="EMBL" id="KAK0144142.1"/>
    </source>
</evidence>
<gene>
    <name evidence="2" type="ORF">N1851_017494</name>
</gene>
<name>A0AA47P255_MERPO</name>
<feature type="region of interest" description="Disordered" evidence="1">
    <location>
        <begin position="103"/>
        <end position="136"/>
    </location>
</feature>